<protein>
    <submittedName>
        <fullName evidence="2">Uncharacterized protein</fullName>
    </submittedName>
</protein>
<keyword evidence="1" id="KW-0175">Coiled coil</keyword>
<organism evidence="2">
    <name type="scientific">marine sediment metagenome</name>
    <dbReference type="NCBI Taxonomy" id="412755"/>
    <lineage>
        <taxon>unclassified sequences</taxon>
        <taxon>metagenomes</taxon>
        <taxon>ecological metagenomes</taxon>
    </lineage>
</organism>
<proteinExistence type="predicted"/>
<gene>
    <name evidence="2" type="ORF">LCGC14_1398460</name>
</gene>
<name>A0A0F9MDC2_9ZZZZ</name>
<dbReference type="AlphaFoldDB" id="A0A0F9MDC2"/>
<accession>A0A0F9MDC2</accession>
<dbReference type="EMBL" id="LAZR01009111">
    <property type="protein sequence ID" value="KKM74620.1"/>
    <property type="molecule type" value="Genomic_DNA"/>
</dbReference>
<reference evidence="2" key="1">
    <citation type="journal article" date="2015" name="Nature">
        <title>Complex archaea that bridge the gap between prokaryotes and eukaryotes.</title>
        <authorList>
            <person name="Spang A."/>
            <person name="Saw J.H."/>
            <person name="Jorgensen S.L."/>
            <person name="Zaremba-Niedzwiedzka K."/>
            <person name="Martijn J."/>
            <person name="Lind A.E."/>
            <person name="van Eijk R."/>
            <person name="Schleper C."/>
            <person name="Guy L."/>
            <person name="Ettema T.J."/>
        </authorList>
    </citation>
    <scope>NUCLEOTIDE SEQUENCE</scope>
</reference>
<evidence type="ECO:0000313" key="2">
    <source>
        <dbReference type="EMBL" id="KKM74620.1"/>
    </source>
</evidence>
<evidence type="ECO:0000256" key="1">
    <source>
        <dbReference type="SAM" id="Coils"/>
    </source>
</evidence>
<comment type="caution">
    <text evidence="2">The sequence shown here is derived from an EMBL/GenBank/DDBJ whole genome shotgun (WGS) entry which is preliminary data.</text>
</comment>
<feature type="coiled-coil region" evidence="1">
    <location>
        <begin position="72"/>
        <end position="99"/>
    </location>
</feature>
<sequence length="101" mass="11243">MKKILAFMIVLAFLAIPAMAQEKPKPLTPQQRIENLIVQVLNWKVKAGSHTVTAARVELELIKITKQKDAIIKMLQEKLKAANAKVARLEKKSEAVVDTGL</sequence>